<keyword evidence="10 11" id="KW-0472">Membrane</keyword>
<dbReference type="GO" id="GO:0022857">
    <property type="term" value="F:transmembrane transporter activity"/>
    <property type="evidence" value="ECO:0007669"/>
    <property type="project" value="InterPro"/>
</dbReference>
<feature type="transmembrane region" description="Helical" evidence="11">
    <location>
        <begin position="180"/>
        <end position="200"/>
    </location>
</feature>
<feature type="transmembrane region" description="Helical" evidence="11">
    <location>
        <begin position="120"/>
        <end position="138"/>
    </location>
</feature>
<gene>
    <name evidence="13" type="ORF">EDC26_106133</name>
</gene>
<evidence type="ECO:0000256" key="3">
    <source>
        <dbReference type="ARBA" id="ARBA00022516"/>
    </source>
</evidence>
<feature type="transmembrane region" description="Helical" evidence="11">
    <location>
        <begin position="94"/>
        <end position="114"/>
    </location>
</feature>
<evidence type="ECO:0000256" key="6">
    <source>
        <dbReference type="ARBA" id="ARBA00022692"/>
    </source>
</evidence>
<reference evidence="13 14" key="1">
    <citation type="submission" date="2019-03" db="EMBL/GenBank/DDBJ databases">
        <title>Genomic Encyclopedia of Type Strains, Phase IV (KMG-IV): sequencing the most valuable type-strain genomes for metagenomic binning, comparative biology and taxonomic classification.</title>
        <authorList>
            <person name="Goeker M."/>
        </authorList>
    </citation>
    <scope>NUCLEOTIDE SEQUENCE [LARGE SCALE GENOMIC DNA]</scope>
    <source>
        <strain evidence="13 14">DSM 24591</strain>
    </source>
</reference>
<feature type="transmembrane region" description="Helical" evidence="11">
    <location>
        <begin position="212"/>
        <end position="234"/>
    </location>
</feature>
<dbReference type="PANTHER" id="PTHR30561">
    <property type="entry name" value="SMR FAMILY PROTON-DEPENDENT DRUG EFFLUX TRANSPORTER SUGE"/>
    <property type="match status" value="1"/>
</dbReference>
<feature type="transmembrane region" description="Helical" evidence="11">
    <location>
        <begin position="240"/>
        <end position="262"/>
    </location>
</feature>
<dbReference type="GO" id="GO:0005886">
    <property type="term" value="C:plasma membrane"/>
    <property type="evidence" value="ECO:0007669"/>
    <property type="project" value="UniProtKB-SubCell"/>
</dbReference>
<feature type="transmembrane region" description="Helical" evidence="11">
    <location>
        <begin position="62"/>
        <end position="82"/>
    </location>
</feature>
<feature type="transmembrane region" description="Helical" evidence="11">
    <location>
        <begin position="150"/>
        <end position="168"/>
    </location>
</feature>
<evidence type="ECO:0000313" key="13">
    <source>
        <dbReference type="EMBL" id="TCT07409.1"/>
    </source>
</evidence>
<dbReference type="InterPro" id="IPR000390">
    <property type="entry name" value="Small_drug/metabolite_transptr"/>
</dbReference>
<evidence type="ECO:0000256" key="10">
    <source>
        <dbReference type="ARBA" id="ARBA00023136"/>
    </source>
</evidence>
<dbReference type="Proteomes" id="UP000295525">
    <property type="component" value="Unassembled WGS sequence"/>
</dbReference>
<evidence type="ECO:0000256" key="7">
    <source>
        <dbReference type="ARBA" id="ARBA00022985"/>
    </source>
</evidence>
<feature type="domain" description="EamA" evidence="12">
    <location>
        <begin position="152"/>
        <end position="284"/>
    </location>
</feature>
<dbReference type="SUPFAM" id="SSF103481">
    <property type="entry name" value="Multidrug resistance efflux transporter EmrE"/>
    <property type="match status" value="2"/>
</dbReference>
<keyword evidence="5" id="KW-0441">Lipid A biosynthesis</keyword>
<evidence type="ECO:0000259" key="12">
    <source>
        <dbReference type="Pfam" id="PF00892"/>
    </source>
</evidence>
<proteinExistence type="predicted"/>
<dbReference type="AlphaFoldDB" id="A0A4R3M565"/>
<dbReference type="InterPro" id="IPR037185">
    <property type="entry name" value="EmrE-like"/>
</dbReference>
<dbReference type="GO" id="GO:0009245">
    <property type="term" value="P:lipid A biosynthetic process"/>
    <property type="evidence" value="ECO:0007669"/>
    <property type="project" value="UniProtKB-KW"/>
</dbReference>
<name>A0A4R3M565_9BURK</name>
<evidence type="ECO:0000313" key="14">
    <source>
        <dbReference type="Proteomes" id="UP000295525"/>
    </source>
</evidence>
<dbReference type="EMBL" id="SMAJ01000006">
    <property type="protein sequence ID" value="TCT07409.1"/>
    <property type="molecule type" value="Genomic_DNA"/>
</dbReference>
<dbReference type="Pfam" id="PF00892">
    <property type="entry name" value="EamA"/>
    <property type="match status" value="2"/>
</dbReference>
<keyword evidence="2" id="KW-1003">Cell membrane</keyword>
<dbReference type="GO" id="GO:0009103">
    <property type="term" value="P:lipopolysaccharide biosynthetic process"/>
    <property type="evidence" value="ECO:0007669"/>
    <property type="project" value="UniProtKB-KW"/>
</dbReference>
<keyword evidence="6 11" id="KW-0812">Transmembrane</keyword>
<evidence type="ECO:0000256" key="5">
    <source>
        <dbReference type="ARBA" id="ARBA00022556"/>
    </source>
</evidence>
<keyword evidence="7" id="KW-0448">Lipopolysaccharide biosynthesis</keyword>
<evidence type="ECO:0000256" key="2">
    <source>
        <dbReference type="ARBA" id="ARBA00022475"/>
    </source>
</evidence>
<keyword evidence="9" id="KW-0443">Lipid metabolism</keyword>
<feature type="transmembrane region" description="Helical" evidence="11">
    <location>
        <begin position="6"/>
        <end position="29"/>
    </location>
</feature>
<dbReference type="InterPro" id="IPR000620">
    <property type="entry name" value="EamA_dom"/>
</dbReference>
<evidence type="ECO:0000256" key="11">
    <source>
        <dbReference type="SAM" id="Phobius"/>
    </source>
</evidence>
<comment type="subcellular location">
    <subcellularLocation>
        <location evidence="1">Cell membrane</location>
        <topology evidence="1">Multi-pass membrane protein</topology>
    </subcellularLocation>
</comment>
<protein>
    <submittedName>
        <fullName evidence="13">EamA-like transporter family protein</fullName>
    </submittedName>
</protein>
<evidence type="ECO:0000256" key="8">
    <source>
        <dbReference type="ARBA" id="ARBA00022989"/>
    </source>
</evidence>
<accession>A0A4R3M565</accession>
<keyword evidence="3" id="KW-0444">Lipid biosynthesis</keyword>
<evidence type="ECO:0000256" key="9">
    <source>
        <dbReference type="ARBA" id="ARBA00023098"/>
    </source>
</evidence>
<evidence type="ECO:0000256" key="4">
    <source>
        <dbReference type="ARBA" id="ARBA00022519"/>
    </source>
</evidence>
<feature type="domain" description="EamA" evidence="12">
    <location>
        <begin position="12"/>
        <end position="137"/>
    </location>
</feature>
<feature type="transmembrane region" description="Helical" evidence="11">
    <location>
        <begin position="269"/>
        <end position="286"/>
    </location>
</feature>
<dbReference type="Gene3D" id="1.10.3730.20">
    <property type="match status" value="2"/>
</dbReference>
<keyword evidence="4" id="KW-0997">Cell inner membrane</keyword>
<dbReference type="PANTHER" id="PTHR30561:SF9">
    <property type="entry name" value="4-AMINO-4-DEOXY-L-ARABINOSE-PHOSPHOUNDECAPRENOL FLIPPASE SUBUNIT ARNF-RELATED"/>
    <property type="match status" value="1"/>
</dbReference>
<evidence type="ECO:0000256" key="1">
    <source>
        <dbReference type="ARBA" id="ARBA00004651"/>
    </source>
</evidence>
<comment type="caution">
    <text evidence="13">The sequence shown here is derived from an EMBL/GenBank/DDBJ whole genome shotgun (WGS) entry which is preliminary data.</text>
</comment>
<organism evidence="13 14">
    <name type="scientific">Paralcaligenes ureilyticus</name>
    <dbReference type="NCBI Taxonomy" id="627131"/>
    <lineage>
        <taxon>Bacteria</taxon>
        <taxon>Pseudomonadati</taxon>
        <taxon>Pseudomonadota</taxon>
        <taxon>Betaproteobacteria</taxon>
        <taxon>Burkholderiales</taxon>
        <taxon>Alcaligenaceae</taxon>
        <taxon>Paralcaligenes</taxon>
    </lineage>
</organism>
<keyword evidence="14" id="KW-1185">Reference proteome</keyword>
<keyword evidence="8 11" id="KW-1133">Transmembrane helix</keyword>
<feature type="transmembrane region" description="Helical" evidence="11">
    <location>
        <begin position="36"/>
        <end position="56"/>
    </location>
</feature>
<sequence>MTAPATMALSVFFAVLAAAALHAGWNALIKIKLDPFLAMTLICVACGVIALPALLITGLPRLAAWPWVAASVLIHFGYYLSLSEAYRRADMGQIYPIARGSAPLMTACISLLALQDHMSPGNIAGIALLGTGVVLISLRGHRHKMAPSRAAVGCALITAATIAAYTVVDGVGARISNDVNAYAATLFVVDTFPMLIFCLWRKGLQGIRPAFGFLLPGLAGGAMSLAAYWIVIWAMTVAPIALVAAVRETSILFGGLIAVFALKEPFTRVRAVSAALTVVGLMLMRLF</sequence>